<dbReference type="EMBL" id="BAAAND010000006">
    <property type="protein sequence ID" value="GAA1585715.1"/>
    <property type="molecule type" value="Genomic_DNA"/>
</dbReference>
<evidence type="ECO:0000313" key="3">
    <source>
        <dbReference type="Proteomes" id="UP001500190"/>
    </source>
</evidence>
<dbReference type="InterPro" id="IPR000073">
    <property type="entry name" value="AB_hydrolase_1"/>
</dbReference>
<keyword evidence="2" id="KW-0378">Hydrolase</keyword>
<evidence type="ECO:0000313" key="2">
    <source>
        <dbReference type="EMBL" id="GAA1585715.1"/>
    </source>
</evidence>
<keyword evidence="3" id="KW-1185">Reference proteome</keyword>
<dbReference type="SUPFAM" id="SSF53474">
    <property type="entry name" value="alpha/beta-Hydrolases"/>
    <property type="match status" value="1"/>
</dbReference>
<proteinExistence type="predicted"/>
<evidence type="ECO:0000259" key="1">
    <source>
        <dbReference type="Pfam" id="PF12697"/>
    </source>
</evidence>
<dbReference type="InterPro" id="IPR029058">
    <property type="entry name" value="AB_hydrolase_fold"/>
</dbReference>
<gene>
    <name evidence="2" type="ORF">GCM10009742_34200</name>
</gene>
<name>A0ABP4PNK4_9ACTN</name>
<dbReference type="GO" id="GO:0016787">
    <property type="term" value="F:hydrolase activity"/>
    <property type="evidence" value="ECO:0007669"/>
    <property type="project" value="UniProtKB-KW"/>
</dbReference>
<dbReference type="Proteomes" id="UP001500190">
    <property type="component" value="Unassembled WGS sequence"/>
</dbReference>
<sequence>MSTFEVSDAELYYEVRGNGPLTVLVGAPMDADAFAPLAALLATDRTVLTLDPRGVKRSTLTPGGTSRPEQRADDLAQLIRHVDAGPADVLGSSGGAVSALALAQYHPDVVRTVIAHEPPLDRLLPDADQLLARSERLMADYLAGDVVGAWKQFFRLAGIFLPDEAAEAMFGGERDPEQVAAERFWFGHEMRETITWLPDVDRLREADVVVGIGADSTGQLCDRTSTALAGRLGLEPTRFPGGHTGFVDAPEAFAAALCAGLAARGETRS</sequence>
<dbReference type="RefSeq" id="WP_344192225.1">
    <property type="nucleotide sequence ID" value="NZ_BAAAND010000006.1"/>
</dbReference>
<organism evidence="2 3">
    <name type="scientific">Kribbella karoonensis</name>
    <dbReference type="NCBI Taxonomy" id="324851"/>
    <lineage>
        <taxon>Bacteria</taxon>
        <taxon>Bacillati</taxon>
        <taxon>Actinomycetota</taxon>
        <taxon>Actinomycetes</taxon>
        <taxon>Propionibacteriales</taxon>
        <taxon>Kribbellaceae</taxon>
        <taxon>Kribbella</taxon>
    </lineage>
</organism>
<reference evidence="3" key="1">
    <citation type="journal article" date="2019" name="Int. J. Syst. Evol. Microbiol.">
        <title>The Global Catalogue of Microorganisms (GCM) 10K type strain sequencing project: providing services to taxonomists for standard genome sequencing and annotation.</title>
        <authorList>
            <consortium name="The Broad Institute Genomics Platform"/>
            <consortium name="The Broad Institute Genome Sequencing Center for Infectious Disease"/>
            <person name="Wu L."/>
            <person name="Ma J."/>
        </authorList>
    </citation>
    <scope>NUCLEOTIDE SEQUENCE [LARGE SCALE GENOMIC DNA]</scope>
    <source>
        <strain evidence="3">JCM 14304</strain>
    </source>
</reference>
<dbReference type="Gene3D" id="3.40.50.1820">
    <property type="entry name" value="alpha/beta hydrolase"/>
    <property type="match status" value="1"/>
</dbReference>
<dbReference type="Pfam" id="PF12697">
    <property type="entry name" value="Abhydrolase_6"/>
    <property type="match status" value="1"/>
</dbReference>
<accession>A0ABP4PNK4</accession>
<feature type="domain" description="AB hydrolase-1" evidence="1">
    <location>
        <begin position="26"/>
        <end position="256"/>
    </location>
</feature>
<comment type="caution">
    <text evidence="2">The sequence shown here is derived from an EMBL/GenBank/DDBJ whole genome shotgun (WGS) entry which is preliminary data.</text>
</comment>
<protein>
    <submittedName>
        <fullName evidence="2">Alpha/beta hydrolase</fullName>
    </submittedName>
</protein>